<sequence length="39" mass="4322">MHGLVALEVCGHLQPQVADPVKVYRTDMRDLTRSLGLSD</sequence>
<protein>
    <submittedName>
        <fullName evidence="1">Uncharacterized protein</fullName>
    </submittedName>
</protein>
<dbReference type="Proteomes" id="UP000199501">
    <property type="component" value="Unassembled WGS sequence"/>
</dbReference>
<reference evidence="2" key="1">
    <citation type="submission" date="2016-10" db="EMBL/GenBank/DDBJ databases">
        <authorList>
            <person name="Varghese N."/>
            <person name="Submissions S."/>
        </authorList>
    </citation>
    <scope>NUCLEOTIDE SEQUENCE [LARGE SCALE GENOMIC DNA]</scope>
    <source>
        <strain evidence="2">IBRC-M 10403</strain>
    </source>
</reference>
<gene>
    <name evidence="1" type="ORF">SAMN05216174_107105</name>
</gene>
<evidence type="ECO:0000313" key="1">
    <source>
        <dbReference type="EMBL" id="SDD09668.1"/>
    </source>
</evidence>
<name>A0A1G6RYM0_9PSEU</name>
<proteinExistence type="predicted"/>
<evidence type="ECO:0000313" key="2">
    <source>
        <dbReference type="Proteomes" id="UP000199501"/>
    </source>
</evidence>
<keyword evidence="2" id="KW-1185">Reference proteome</keyword>
<dbReference type="EMBL" id="FMZZ01000007">
    <property type="protein sequence ID" value="SDD09668.1"/>
    <property type="molecule type" value="Genomic_DNA"/>
</dbReference>
<dbReference type="AlphaFoldDB" id="A0A1G6RYM0"/>
<organism evidence="1 2">
    <name type="scientific">Actinokineospora iranica</name>
    <dbReference type="NCBI Taxonomy" id="1271860"/>
    <lineage>
        <taxon>Bacteria</taxon>
        <taxon>Bacillati</taxon>
        <taxon>Actinomycetota</taxon>
        <taxon>Actinomycetes</taxon>
        <taxon>Pseudonocardiales</taxon>
        <taxon>Pseudonocardiaceae</taxon>
        <taxon>Actinokineospora</taxon>
    </lineage>
</organism>
<accession>A0A1G6RYM0</accession>